<dbReference type="Proteomes" id="UP000499080">
    <property type="component" value="Unassembled WGS sequence"/>
</dbReference>
<sequence>MVDKQDHGLEEGGGLITAGESSKSSDMLYSKASSSDAKEKLISASASDSRDCKILFSNGGRTAIGKSSMSTEVGLKSVKSGEAKTSSLTGATDGVEEISELVIGGDALVVESEGLETETVAISLFLSAE</sequence>
<feature type="compositionally biased region" description="Basic and acidic residues" evidence="1">
    <location>
        <begin position="1"/>
        <end position="10"/>
    </location>
</feature>
<evidence type="ECO:0000313" key="3">
    <source>
        <dbReference type="Proteomes" id="UP000499080"/>
    </source>
</evidence>
<evidence type="ECO:0000313" key="2">
    <source>
        <dbReference type="EMBL" id="GBM66586.1"/>
    </source>
</evidence>
<gene>
    <name evidence="2" type="ORF">AVEN_82321_1</name>
</gene>
<feature type="region of interest" description="Disordered" evidence="1">
    <location>
        <begin position="1"/>
        <end position="35"/>
    </location>
</feature>
<comment type="caution">
    <text evidence="2">The sequence shown here is derived from an EMBL/GenBank/DDBJ whole genome shotgun (WGS) entry which is preliminary data.</text>
</comment>
<feature type="compositionally biased region" description="Polar residues" evidence="1">
    <location>
        <begin position="19"/>
        <end position="35"/>
    </location>
</feature>
<evidence type="ECO:0000256" key="1">
    <source>
        <dbReference type="SAM" id="MobiDB-lite"/>
    </source>
</evidence>
<reference evidence="2 3" key="1">
    <citation type="journal article" date="2019" name="Sci. Rep.">
        <title>Orb-weaving spider Araneus ventricosus genome elucidates the spidroin gene catalogue.</title>
        <authorList>
            <person name="Kono N."/>
            <person name="Nakamura H."/>
            <person name="Ohtoshi R."/>
            <person name="Moran D.A.P."/>
            <person name="Shinohara A."/>
            <person name="Yoshida Y."/>
            <person name="Fujiwara M."/>
            <person name="Mori M."/>
            <person name="Tomita M."/>
            <person name="Arakawa K."/>
        </authorList>
    </citation>
    <scope>NUCLEOTIDE SEQUENCE [LARGE SCALE GENOMIC DNA]</scope>
</reference>
<name>A0A4Y2HMH8_ARAVE</name>
<keyword evidence="3" id="KW-1185">Reference proteome</keyword>
<protein>
    <submittedName>
        <fullName evidence="2">Uncharacterized protein</fullName>
    </submittedName>
</protein>
<organism evidence="2 3">
    <name type="scientific">Araneus ventricosus</name>
    <name type="common">Orbweaver spider</name>
    <name type="synonym">Epeira ventricosa</name>
    <dbReference type="NCBI Taxonomy" id="182803"/>
    <lineage>
        <taxon>Eukaryota</taxon>
        <taxon>Metazoa</taxon>
        <taxon>Ecdysozoa</taxon>
        <taxon>Arthropoda</taxon>
        <taxon>Chelicerata</taxon>
        <taxon>Arachnida</taxon>
        <taxon>Araneae</taxon>
        <taxon>Araneomorphae</taxon>
        <taxon>Entelegynae</taxon>
        <taxon>Araneoidea</taxon>
        <taxon>Araneidae</taxon>
        <taxon>Araneus</taxon>
    </lineage>
</organism>
<proteinExistence type="predicted"/>
<dbReference type="EMBL" id="BGPR01259302">
    <property type="protein sequence ID" value="GBM66586.1"/>
    <property type="molecule type" value="Genomic_DNA"/>
</dbReference>
<accession>A0A4Y2HMH8</accession>
<dbReference type="AlphaFoldDB" id="A0A4Y2HMH8"/>